<accession>A0AAJ5WTI9</accession>
<dbReference type="SUPFAM" id="SSF63825">
    <property type="entry name" value="YWTD domain"/>
    <property type="match status" value="1"/>
</dbReference>
<dbReference type="Gene3D" id="2.120.10.30">
    <property type="entry name" value="TolB, C-terminal domain"/>
    <property type="match status" value="1"/>
</dbReference>
<name>A0AAJ5WTI9_9BACT</name>
<dbReference type="EMBL" id="CP119311">
    <property type="protein sequence ID" value="WEK37946.1"/>
    <property type="molecule type" value="Genomic_DNA"/>
</dbReference>
<organism evidence="1 2">
    <name type="scientific">Candidatus Pseudobacter hemicellulosilyticus</name>
    <dbReference type="NCBI Taxonomy" id="3121375"/>
    <lineage>
        <taxon>Bacteria</taxon>
        <taxon>Pseudomonadati</taxon>
        <taxon>Bacteroidota</taxon>
        <taxon>Chitinophagia</taxon>
        <taxon>Chitinophagales</taxon>
        <taxon>Chitinophagaceae</taxon>
        <taxon>Pseudobacter</taxon>
    </lineage>
</organism>
<dbReference type="InterPro" id="IPR011042">
    <property type="entry name" value="6-blade_b-propeller_TolB-like"/>
</dbReference>
<evidence type="ECO:0000313" key="2">
    <source>
        <dbReference type="Proteomes" id="UP001220610"/>
    </source>
</evidence>
<dbReference type="PROSITE" id="PS51257">
    <property type="entry name" value="PROKAR_LIPOPROTEIN"/>
    <property type="match status" value="1"/>
</dbReference>
<dbReference type="AlphaFoldDB" id="A0AAJ5WTI9"/>
<dbReference type="Pfam" id="PF17170">
    <property type="entry name" value="DUF5128"/>
    <property type="match status" value="1"/>
</dbReference>
<protein>
    <submittedName>
        <fullName evidence="1">6-bladed beta-propeller</fullName>
    </submittedName>
</protein>
<dbReference type="Proteomes" id="UP001220610">
    <property type="component" value="Chromosome"/>
</dbReference>
<reference evidence="1" key="1">
    <citation type="submission" date="2023-03" db="EMBL/GenBank/DDBJ databases">
        <title>Andean soil-derived lignocellulolytic bacterial consortium as a source of novel taxa and putative plastic-active enzymes.</title>
        <authorList>
            <person name="Diaz-Garcia L."/>
            <person name="Chuvochina M."/>
            <person name="Feuerriegel G."/>
            <person name="Bunk B."/>
            <person name="Sproer C."/>
            <person name="Streit W.R."/>
            <person name="Rodriguez L.M."/>
            <person name="Overmann J."/>
            <person name="Jimenez D.J."/>
        </authorList>
    </citation>
    <scope>NUCLEOTIDE SEQUENCE</scope>
    <source>
        <strain evidence="1">MAG 7</strain>
    </source>
</reference>
<gene>
    <name evidence="1" type="ORF">P0Y53_10585</name>
</gene>
<evidence type="ECO:0000313" key="1">
    <source>
        <dbReference type="EMBL" id="WEK37946.1"/>
    </source>
</evidence>
<sequence length="388" mass="43845">MGKVPGSLFLILLLMACNSRQQKPSEVNTGHAVYIDLHKKSSDSFDIAGLYKGELQIIALRAEKNFTIGHIDKVVYYKNRIYILDRSIARRLFIYDTAGNPLRSYGGSGGERNYPVSDFSIDQDNLYVLNEAKKTILVYDDLGDRLYKRLSVVPDDICNIEAINGEVICYRAMVDEIEDQFGNASVFLLDTAGKIKDFWLPIDHQNFYLTRYFSDFPVLQKDAGCVYVSRFMDASLYKYSSSGQKMVQSFVTDFGPERISAEMKSINDDYEFVKNLEDGSHSYAMSGYVETGSLMKLQVSRKGAILSFFALKNGNRSEVTNIVYKKSLLPIVSIAQLTDNFFLSSIPLDVLHSLKAELAAKEMDDPFVKFLKDYDTLNGNPVIVMINK</sequence>
<proteinExistence type="predicted"/>